<dbReference type="Gene3D" id="3.40.50.1820">
    <property type="entry name" value="alpha/beta hydrolase"/>
    <property type="match status" value="2"/>
</dbReference>
<dbReference type="PANTHER" id="PTHR11802">
    <property type="entry name" value="SERINE PROTEASE FAMILY S10 SERINE CARBOXYPEPTIDASE"/>
    <property type="match status" value="1"/>
</dbReference>
<protein>
    <recommendedName>
        <fullName evidence="5">Peptidase S10 serine carboxypeptidase</fullName>
    </recommendedName>
</protein>
<dbReference type="InterPro" id="IPR001563">
    <property type="entry name" value="Peptidase_S10"/>
</dbReference>
<accession>A0A0D2VUH7</accession>
<dbReference type="SUPFAM" id="SSF53474">
    <property type="entry name" value="alpha/beta-Hydrolases"/>
    <property type="match status" value="1"/>
</dbReference>
<feature type="chain" id="PRO_5007395540" description="Peptidase S10 serine carboxypeptidase" evidence="2">
    <location>
        <begin position="25"/>
        <end position="156"/>
    </location>
</feature>
<name>A0A0D2VUH7_GOSRA</name>
<evidence type="ECO:0000256" key="1">
    <source>
        <dbReference type="ARBA" id="ARBA00009431"/>
    </source>
</evidence>
<dbReference type="InterPro" id="IPR029058">
    <property type="entry name" value="AB_hydrolase_fold"/>
</dbReference>
<feature type="signal peptide" evidence="2">
    <location>
        <begin position="1"/>
        <end position="24"/>
    </location>
</feature>
<evidence type="ECO:0000313" key="3">
    <source>
        <dbReference type="EMBL" id="KJB75050.1"/>
    </source>
</evidence>
<dbReference type="Gramene" id="KJB75051">
    <property type="protein sequence ID" value="KJB75051"/>
    <property type="gene ID" value="B456_012G021200"/>
</dbReference>
<evidence type="ECO:0008006" key="5">
    <source>
        <dbReference type="Google" id="ProtNLM"/>
    </source>
</evidence>
<dbReference type="GO" id="GO:0005773">
    <property type="term" value="C:vacuole"/>
    <property type="evidence" value="ECO:0007669"/>
    <property type="project" value="TreeGrafter"/>
</dbReference>
<dbReference type="Gramene" id="KJB75050">
    <property type="protein sequence ID" value="KJB75050"/>
    <property type="gene ID" value="B456_012G021200"/>
</dbReference>
<dbReference type="Proteomes" id="UP000032304">
    <property type="component" value="Chromosome 12"/>
</dbReference>
<dbReference type="OMA" id="MEFLLNW"/>
<dbReference type="PANTHER" id="PTHR11802:SF442">
    <property type="entry name" value="CARBOXYPEPTIDASE"/>
    <property type="match status" value="1"/>
</dbReference>
<dbReference type="GO" id="GO:0006508">
    <property type="term" value="P:proteolysis"/>
    <property type="evidence" value="ECO:0007669"/>
    <property type="project" value="InterPro"/>
</dbReference>
<comment type="similarity">
    <text evidence="1">Belongs to the peptidase S10 family.</text>
</comment>
<reference evidence="3 4" key="1">
    <citation type="journal article" date="2012" name="Nature">
        <title>Repeated polyploidization of Gossypium genomes and the evolution of spinnable cotton fibres.</title>
        <authorList>
            <person name="Paterson A.H."/>
            <person name="Wendel J.F."/>
            <person name="Gundlach H."/>
            <person name="Guo H."/>
            <person name="Jenkins J."/>
            <person name="Jin D."/>
            <person name="Llewellyn D."/>
            <person name="Showmaker K.C."/>
            <person name="Shu S."/>
            <person name="Udall J."/>
            <person name="Yoo M.J."/>
            <person name="Byers R."/>
            <person name="Chen W."/>
            <person name="Doron-Faigenboim A."/>
            <person name="Duke M.V."/>
            <person name="Gong L."/>
            <person name="Grimwood J."/>
            <person name="Grover C."/>
            <person name="Grupp K."/>
            <person name="Hu G."/>
            <person name="Lee T.H."/>
            <person name="Li J."/>
            <person name="Lin L."/>
            <person name="Liu T."/>
            <person name="Marler B.S."/>
            <person name="Page J.T."/>
            <person name="Roberts A.W."/>
            <person name="Romanel E."/>
            <person name="Sanders W.S."/>
            <person name="Szadkowski E."/>
            <person name="Tan X."/>
            <person name="Tang H."/>
            <person name="Xu C."/>
            <person name="Wang J."/>
            <person name="Wang Z."/>
            <person name="Zhang D."/>
            <person name="Zhang L."/>
            <person name="Ashrafi H."/>
            <person name="Bedon F."/>
            <person name="Bowers J.E."/>
            <person name="Brubaker C.L."/>
            <person name="Chee P.W."/>
            <person name="Das S."/>
            <person name="Gingle A.R."/>
            <person name="Haigler C.H."/>
            <person name="Harker D."/>
            <person name="Hoffmann L.V."/>
            <person name="Hovav R."/>
            <person name="Jones D.C."/>
            <person name="Lemke C."/>
            <person name="Mansoor S."/>
            <person name="ur Rahman M."/>
            <person name="Rainville L.N."/>
            <person name="Rambani A."/>
            <person name="Reddy U.K."/>
            <person name="Rong J.K."/>
            <person name="Saranga Y."/>
            <person name="Scheffler B.E."/>
            <person name="Scheffler J.A."/>
            <person name="Stelly D.M."/>
            <person name="Triplett B.A."/>
            <person name="Van Deynze A."/>
            <person name="Vaslin M.F."/>
            <person name="Waghmare V.N."/>
            <person name="Walford S.A."/>
            <person name="Wright R.J."/>
            <person name="Zaki E.A."/>
            <person name="Zhang T."/>
            <person name="Dennis E.S."/>
            <person name="Mayer K.F."/>
            <person name="Peterson D.G."/>
            <person name="Rokhsar D.S."/>
            <person name="Wang X."/>
            <person name="Schmutz J."/>
        </authorList>
    </citation>
    <scope>NUCLEOTIDE SEQUENCE [LARGE SCALE GENOMIC DNA]</scope>
</reference>
<keyword evidence="2" id="KW-0732">Signal</keyword>
<keyword evidence="4" id="KW-1185">Reference proteome</keyword>
<dbReference type="EMBL" id="CM001751">
    <property type="protein sequence ID" value="KJB75050.1"/>
    <property type="molecule type" value="Genomic_DNA"/>
</dbReference>
<sequence>MKLLHVHAFPIILFFLFLFCSACGELIKALPSQPAKQYSGYILTQPQHGRALFYYFVEVDFANPLAHPLTLWLNGVLSAKDNMEFLLNWFQEFLLYRNLDLYLSGGSYAVHYIPQLVDLILSYNKRFSGSPIKLKAIAVNISLPNYSVVVFSYIWI</sequence>
<evidence type="ECO:0000313" key="4">
    <source>
        <dbReference type="Proteomes" id="UP000032304"/>
    </source>
</evidence>
<dbReference type="eggNOG" id="KOG1282">
    <property type="taxonomic scope" value="Eukaryota"/>
</dbReference>
<dbReference type="AlphaFoldDB" id="A0A0D2VUH7"/>
<dbReference type="GO" id="GO:0004185">
    <property type="term" value="F:serine-type carboxypeptidase activity"/>
    <property type="evidence" value="ECO:0007669"/>
    <property type="project" value="InterPro"/>
</dbReference>
<dbReference type="EMBL" id="CM001751">
    <property type="protein sequence ID" value="KJB75051.1"/>
    <property type="molecule type" value="Genomic_DNA"/>
</dbReference>
<evidence type="ECO:0000256" key="2">
    <source>
        <dbReference type="SAM" id="SignalP"/>
    </source>
</evidence>
<organism evidence="3 4">
    <name type="scientific">Gossypium raimondii</name>
    <name type="common">Peruvian cotton</name>
    <name type="synonym">Gossypium klotzschianum subsp. raimondii</name>
    <dbReference type="NCBI Taxonomy" id="29730"/>
    <lineage>
        <taxon>Eukaryota</taxon>
        <taxon>Viridiplantae</taxon>
        <taxon>Streptophyta</taxon>
        <taxon>Embryophyta</taxon>
        <taxon>Tracheophyta</taxon>
        <taxon>Spermatophyta</taxon>
        <taxon>Magnoliopsida</taxon>
        <taxon>eudicotyledons</taxon>
        <taxon>Gunneridae</taxon>
        <taxon>Pentapetalae</taxon>
        <taxon>rosids</taxon>
        <taxon>malvids</taxon>
        <taxon>Malvales</taxon>
        <taxon>Malvaceae</taxon>
        <taxon>Malvoideae</taxon>
        <taxon>Gossypium</taxon>
    </lineage>
</organism>
<proteinExistence type="inferred from homology"/>
<gene>
    <name evidence="3" type="ORF">B456_012G021200</name>
</gene>
<dbReference type="Pfam" id="PF00450">
    <property type="entry name" value="Peptidase_S10"/>
    <property type="match status" value="2"/>
</dbReference>